<sequence>MSVKIFAMRIQSACSSSRHLLSVSPISARQMFTGLINSRSERVVKRQLEALAKGKRRGKRRYPWRKKEFRGFGSSSAGFCHFAKLATKDLLWNSR</sequence>
<protein>
    <submittedName>
        <fullName evidence="1">Uncharacterized protein</fullName>
    </submittedName>
</protein>
<dbReference type="AlphaFoldDB" id="A0A4Y2BXD3"/>
<keyword evidence="2" id="KW-1185">Reference proteome</keyword>
<gene>
    <name evidence="1" type="ORF">AVEN_118767_1</name>
</gene>
<reference evidence="1 2" key="1">
    <citation type="journal article" date="2019" name="Sci. Rep.">
        <title>Orb-weaving spider Araneus ventricosus genome elucidates the spidroin gene catalogue.</title>
        <authorList>
            <person name="Kono N."/>
            <person name="Nakamura H."/>
            <person name="Ohtoshi R."/>
            <person name="Moran D.A.P."/>
            <person name="Shinohara A."/>
            <person name="Yoshida Y."/>
            <person name="Fujiwara M."/>
            <person name="Mori M."/>
            <person name="Tomita M."/>
            <person name="Arakawa K."/>
        </authorList>
    </citation>
    <scope>NUCLEOTIDE SEQUENCE [LARGE SCALE GENOMIC DNA]</scope>
</reference>
<dbReference type="EMBL" id="BGPR01000118">
    <property type="protein sequence ID" value="GBL96227.1"/>
    <property type="molecule type" value="Genomic_DNA"/>
</dbReference>
<name>A0A4Y2BXD3_ARAVE</name>
<evidence type="ECO:0000313" key="2">
    <source>
        <dbReference type="Proteomes" id="UP000499080"/>
    </source>
</evidence>
<accession>A0A4Y2BXD3</accession>
<dbReference type="Proteomes" id="UP000499080">
    <property type="component" value="Unassembled WGS sequence"/>
</dbReference>
<proteinExistence type="predicted"/>
<organism evidence="1 2">
    <name type="scientific">Araneus ventricosus</name>
    <name type="common">Orbweaver spider</name>
    <name type="synonym">Epeira ventricosa</name>
    <dbReference type="NCBI Taxonomy" id="182803"/>
    <lineage>
        <taxon>Eukaryota</taxon>
        <taxon>Metazoa</taxon>
        <taxon>Ecdysozoa</taxon>
        <taxon>Arthropoda</taxon>
        <taxon>Chelicerata</taxon>
        <taxon>Arachnida</taxon>
        <taxon>Araneae</taxon>
        <taxon>Araneomorphae</taxon>
        <taxon>Entelegynae</taxon>
        <taxon>Araneoidea</taxon>
        <taxon>Araneidae</taxon>
        <taxon>Araneus</taxon>
    </lineage>
</organism>
<comment type="caution">
    <text evidence="1">The sequence shown here is derived from an EMBL/GenBank/DDBJ whole genome shotgun (WGS) entry which is preliminary data.</text>
</comment>
<evidence type="ECO:0000313" key="1">
    <source>
        <dbReference type="EMBL" id="GBL96227.1"/>
    </source>
</evidence>